<sequence>MYHFADNFDIAESSFQACIGRILNFTNALSREVIRFLAPDEKEESGKTTEACTSTRLYHIDTDSIPQAVLVVMGACVLNNLCKTEDTLTEFLDPNVESGTEVSNPEENERDNPSHRNTGEARAVVGEPAAAASPARQLCTV</sequence>
<protein>
    <submittedName>
        <fullName evidence="1">Uncharacterized protein</fullName>
    </submittedName>
</protein>
<proteinExistence type="predicted"/>
<accession>A0AC60P6U9</accession>
<gene>
    <name evidence="1" type="ORF">HPB47_007772</name>
</gene>
<dbReference type="EMBL" id="JABSTQ010011117">
    <property type="protein sequence ID" value="KAG0415052.1"/>
    <property type="molecule type" value="Genomic_DNA"/>
</dbReference>
<comment type="caution">
    <text evidence="1">The sequence shown here is derived from an EMBL/GenBank/DDBJ whole genome shotgun (WGS) entry which is preliminary data.</text>
</comment>
<name>A0AC60P6U9_IXOPE</name>
<evidence type="ECO:0000313" key="2">
    <source>
        <dbReference type="Proteomes" id="UP000805193"/>
    </source>
</evidence>
<organism evidence="1 2">
    <name type="scientific">Ixodes persulcatus</name>
    <name type="common">Taiga tick</name>
    <dbReference type="NCBI Taxonomy" id="34615"/>
    <lineage>
        <taxon>Eukaryota</taxon>
        <taxon>Metazoa</taxon>
        <taxon>Ecdysozoa</taxon>
        <taxon>Arthropoda</taxon>
        <taxon>Chelicerata</taxon>
        <taxon>Arachnida</taxon>
        <taxon>Acari</taxon>
        <taxon>Parasitiformes</taxon>
        <taxon>Ixodida</taxon>
        <taxon>Ixodoidea</taxon>
        <taxon>Ixodidae</taxon>
        <taxon>Ixodinae</taxon>
        <taxon>Ixodes</taxon>
    </lineage>
</organism>
<dbReference type="Proteomes" id="UP000805193">
    <property type="component" value="Unassembled WGS sequence"/>
</dbReference>
<reference evidence="1 2" key="1">
    <citation type="journal article" date="2020" name="Cell">
        <title>Large-Scale Comparative Analyses of Tick Genomes Elucidate Their Genetic Diversity and Vector Capacities.</title>
        <authorList>
            <consortium name="Tick Genome and Microbiome Consortium (TIGMIC)"/>
            <person name="Jia N."/>
            <person name="Wang J."/>
            <person name="Shi W."/>
            <person name="Du L."/>
            <person name="Sun Y."/>
            <person name="Zhan W."/>
            <person name="Jiang J.F."/>
            <person name="Wang Q."/>
            <person name="Zhang B."/>
            <person name="Ji P."/>
            <person name="Bell-Sakyi L."/>
            <person name="Cui X.M."/>
            <person name="Yuan T.T."/>
            <person name="Jiang B.G."/>
            <person name="Yang W.F."/>
            <person name="Lam T.T."/>
            <person name="Chang Q.C."/>
            <person name="Ding S.J."/>
            <person name="Wang X.J."/>
            <person name="Zhu J.G."/>
            <person name="Ruan X.D."/>
            <person name="Zhao L."/>
            <person name="Wei J.T."/>
            <person name="Ye R.Z."/>
            <person name="Que T.C."/>
            <person name="Du C.H."/>
            <person name="Zhou Y.H."/>
            <person name="Cheng J.X."/>
            <person name="Dai P.F."/>
            <person name="Guo W.B."/>
            <person name="Han X.H."/>
            <person name="Huang E.J."/>
            <person name="Li L.F."/>
            <person name="Wei W."/>
            <person name="Gao Y.C."/>
            <person name="Liu J.Z."/>
            <person name="Shao H.Z."/>
            <person name="Wang X."/>
            <person name="Wang C.C."/>
            <person name="Yang T.C."/>
            <person name="Huo Q.B."/>
            <person name="Li W."/>
            <person name="Chen H.Y."/>
            <person name="Chen S.E."/>
            <person name="Zhou L.G."/>
            <person name="Ni X.B."/>
            <person name="Tian J.H."/>
            <person name="Sheng Y."/>
            <person name="Liu T."/>
            <person name="Pan Y.S."/>
            <person name="Xia L.Y."/>
            <person name="Li J."/>
            <person name="Zhao F."/>
            <person name="Cao W.C."/>
        </authorList>
    </citation>
    <scope>NUCLEOTIDE SEQUENCE [LARGE SCALE GENOMIC DNA]</scope>
    <source>
        <strain evidence="1">Iper-2018</strain>
    </source>
</reference>
<evidence type="ECO:0000313" key="1">
    <source>
        <dbReference type="EMBL" id="KAG0415052.1"/>
    </source>
</evidence>
<keyword evidence="2" id="KW-1185">Reference proteome</keyword>